<accession>A0A2P8HM45</accession>
<sequence length="59" mass="6610">MLKGFLLVTVCVQDTDALTVKDLDGLKIWLTSNVKIRLGSIDLAFWPACLFFFSTSMLL</sequence>
<comment type="caution">
    <text evidence="1">The sequence shown here is derived from an EMBL/GenBank/DDBJ whole genome shotgun (WGS) entry which is preliminary data.</text>
</comment>
<dbReference type="AlphaFoldDB" id="A0A2P8HM45"/>
<reference evidence="1 2" key="1">
    <citation type="submission" date="2018-03" db="EMBL/GenBank/DDBJ databases">
        <title>Genomic Encyclopedia of Archaeal and Bacterial Type Strains, Phase II (KMG-II): from individual species to whole genera.</title>
        <authorList>
            <person name="Goeker M."/>
        </authorList>
    </citation>
    <scope>NUCLEOTIDE SEQUENCE [LARGE SCALE GENOMIC DNA]</scope>
    <source>
        <strain evidence="1 2">DSM 24859</strain>
    </source>
</reference>
<protein>
    <submittedName>
        <fullName evidence="1">Uncharacterized protein</fullName>
    </submittedName>
</protein>
<dbReference type="EMBL" id="PYAW01000002">
    <property type="protein sequence ID" value="PSL47295.1"/>
    <property type="molecule type" value="Genomic_DNA"/>
</dbReference>
<evidence type="ECO:0000313" key="1">
    <source>
        <dbReference type="EMBL" id="PSL47295.1"/>
    </source>
</evidence>
<organism evidence="1 2">
    <name type="scientific">Chitinophaga niastensis</name>
    <dbReference type="NCBI Taxonomy" id="536980"/>
    <lineage>
        <taxon>Bacteria</taxon>
        <taxon>Pseudomonadati</taxon>
        <taxon>Bacteroidota</taxon>
        <taxon>Chitinophagia</taxon>
        <taxon>Chitinophagales</taxon>
        <taxon>Chitinophagaceae</taxon>
        <taxon>Chitinophaga</taxon>
    </lineage>
</organism>
<proteinExistence type="predicted"/>
<keyword evidence="2" id="KW-1185">Reference proteome</keyword>
<dbReference type="Proteomes" id="UP000240971">
    <property type="component" value="Unassembled WGS sequence"/>
</dbReference>
<gene>
    <name evidence="1" type="ORF">CLV51_102140</name>
</gene>
<name>A0A2P8HM45_CHINA</name>
<evidence type="ECO:0000313" key="2">
    <source>
        <dbReference type="Proteomes" id="UP000240971"/>
    </source>
</evidence>